<dbReference type="FunFam" id="2.60.40.10:FF:000088">
    <property type="entry name" value="Butyrophilin subfamily 1 member A1"/>
    <property type="match status" value="1"/>
</dbReference>
<evidence type="ECO:0000259" key="12">
    <source>
        <dbReference type="PROSITE" id="PS50835"/>
    </source>
</evidence>
<evidence type="ECO:0000256" key="7">
    <source>
        <dbReference type="ARBA" id="ARBA00023180"/>
    </source>
</evidence>
<evidence type="ECO:0000256" key="5">
    <source>
        <dbReference type="ARBA" id="ARBA00023136"/>
    </source>
</evidence>
<dbReference type="GO" id="GO:0009897">
    <property type="term" value="C:external side of plasma membrane"/>
    <property type="evidence" value="ECO:0007669"/>
    <property type="project" value="TreeGrafter"/>
</dbReference>
<evidence type="ECO:0000256" key="8">
    <source>
        <dbReference type="ARBA" id="ARBA00023319"/>
    </source>
</evidence>
<feature type="coiled-coil region" evidence="10">
    <location>
        <begin position="377"/>
        <end position="425"/>
    </location>
</feature>
<dbReference type="InterPro" id="IPR013106">
    <property type="entry name" value="Ig_V-set"/>
</dbReference>
<evidence type="ECO:0000256" key="10">
    <source>
        <dbReference type="SAM" id="Coils"/>
    </source>
</evidence>
<evidence type="ECO:0000256" key="3">
    <source>
        <dbReference type="ARBA" id="ARBA00022729"/>
    </source>
</evidence>
<evidence type="ECO:0000313" key="13">
    <source>
        <dbReference type="Ensembl" id="ENSATEP00000044315.1"/>
    </source>
</evidence>
<name>A0A7N6A7F6_ANATE</name>
<keyword evidence="14" id="KW-1185">Reference proteome</keyword>
<reference evidence="13" key="1">
    <citation type="submission" date="2021-04" db="EMBL/GenBank/DDBJ databases">
        <authorList>
            <consortium name="Wellcome Sanger Institute Data Sharing"/>
        </authorList>
    </citation>
    <scope>NUCLEOTIDE SEQUENCE [LARGE SCALE GENOMIC DNA]</scope>
</reference>
<dbReference type="GO" id="GO:0050852">
    <property type="term" value="P:T cell receptor signaling pathway"/>
    <property type="evidence" value="ECO:0007669"/>
    <property type="project" value="TreeGrafter"/>
</dbReference>
<feature type="domain" description="Ig-like" evidence="12">
    <location>
        <begin position="39"/>
        <end position="146"/>
    </location>
</feature>
<feature type="domain" description="Ig-like" evidence="12">
    <location>
        <begin position="155"/>
        <end position="243"/>
    </location>
</feature>
<keyword evidence="8" id="KW-0393">Immunoglobulin domain</keyword>
<protein>
    <recommendedName>
        <fullName evidence="12">Ig-like domain-containing protein</fullName>
    </recommendedName>
</protein>
<dbReference type="Pfam" id="PF22705">
    <property type="entry name" value="C2-set_3"/>
    <property type="match status" value="1"/>
</dbReference>
<keyword evidence="4 11" id="KW-1133">Transmembrane helix</keyword>
<evidence type="ECO:0000256" key="4">
    <source>
        <dbReference type="ARBA" id="ARBA00022989"/>
    </source>
</evidence>
<keyword evidence="5 11" id="KW-0472">Membrane</keyword>
<keyword evidence="10" id="KW-0175">Coiled coil</keyword>
<evidence type="ECO:0000256" key="6">
    <source>
        <dbReference type="ARBA" id="ARBA00023157"/>
    </source>
</evidence>
<accession>A0A7N6A7F6</accession>
<comment type="subcellular location">
    <subcellularLocation>
        <location evidence="1">Membrane</location>
    </subcellularLocation>
</comment>
<reference evidence="13" key="3">
    <citation type="submission" date="2025-09" db="UniProtKB">
        <authorList>
            <consortium name="Ensembl"/>
        </authorList>
    </citation>
    <scope>IDENTIFICATION</scope>
</reference>
<dbReference type="GO" id="GO:1903037">
    <property type="term" value="P:regulation of leukocyte cell-cell adhesion"/>
    <property type="evidence" value="ECO:0007669"/>
    <property type="project" value="UniProtKB-ARBA"/>
</dbReference>
<feature type="transmembrane region" description="Helical" evidence="11">
    <location>
        <begin position="259"/>
        <end position="279"/>
    </location>
</feature>
<dbReference type="SUPFAM" id="SSF48726">
    <property type="entry name" value="Immunoglobulin"/>
    <property type="match status" value="2"/>
</dbReference>
<evidence type="ECO:0000256" key="9">
    <source>
        <dbReference type="ARBA" id="ARBA00038221"/>
    </source>
</evidence>
<dbReference type="GeneTree" id="ENSGT01050000244843"/>
<reference evidence="13" key="2">
    <citation type="submission" date="2025-08" db="UniProtKB">
        <authorList>
            <consortium name="Ensembl"/>
        </authorList>
    </citation>
    <scope>IDENTIFICATION</scope>
</reference>
<dbReference type="InterPro" id="IPR053896">
    <property type="entry name" value="BTN3A2-like_Ig-C"/>
</dbReference>
<dbReference type="GO" id="GO:0042110">
    <property type="term" value="P:T cell activation"/>
    <property type="evidence" value="ECO:0007669"/>
    <property type="project" value="UniProtKB-ARBA"/>
</dbReference>
<dbReference type="GO" id="GO:0050863">
    <property type="term" value="P:regulation of T cell activation"/>
    <property type="evidence" value="ECO:0007669"/>
    <property type="project" value="UniProtKB-ARBA"/>
</dbReference>
<evidence type="ECO:0000313" key="14">
    <source>
        <dbReference type="Proteomes" id="UP000265040"/>
    </source>
</evidence>
<keyword evidence="7" id="KW-0325">Glycoprotein</keyword>
<dbReference type="Ensembl" id="ENSATET00000059427.2">
    <property type="protein sequence ID" value="ENSATEP00000044315.1"/>
    <property type="gene ID" value="ENSATEG00000029218.2"/>
</dbReference>
<keyword evidence="3" id="KW-0732">Signal</keyword>
<dbReference type="Pfam" id="PF07686">
    <property type="entry name" value="V-set"/>
    <property type="match status" value="1"/>
</dbReference>
<keyword evidence="2 11" id="KW-0812">Transmembrane</keyword>
<dbReference type="PANTHER" id="PTHR24100:SF151">
    <property type="entry name" value="ICOS LIGAND"/>
    <property type="match status" value="1"/>
</dbReference>
<keyword evidence="6" id="KW-1015">Disulfide bond</keyword>
<dbReference type="InParanoid" id="A0A7N6A7F6"/>
<dbReference type="Gene3D" id="2.60.40.10">
    <property type="entry name" value="Immunoglobulins"/>
    <property type="match status" value="2"/>
</dbReference>
<evidence type="ECO:0000256" key="11">
    <source>
        <dbReference type="SAM" id="Phobius"/>
    </source>
</evidence>
<dbReference type="PROSITE" id="PS50835">
    <property type="entry name" value="IG_LIKE"/>
    <property type="match status" value="2"/>
</dbReference>
<dbReference type="Proteomes" id="UP000265040">
    <property type="component" value="Chromosome 18"/>
</dbReference>
<evidence type="ECO:0000256" key="2">
    <source>
        <dbReference type="ARBA" id="ARBA00022692"/>
    </source>
</evidence>
<dbReference type="InterPro" id="IPR050504">
    <property type="entry name" value="IgSF_BTN/MOG"/>
</dbReference>
<organism evidence="13 14">
    <name type="scientific">Anabas testudineus</name>
    <name type="common">Climbing perch</name>
    <name type="synonym">Anthias testudineus</name>
    <dbReference type="NCBI Taxonomy" id="64144"/>
    <lineage>
        <taxon>Eukaryota</taxon>
        <taxon>Metazoa</taxon>
        <taxon>Chordata</taxon>
        <taxon>Craniata</taxon>
        <taxon>Vertebrata</taxon>
        <taxon>Euteleostomi</taxon>
        <taxon>Actinopterygii</taxon>
        <taxon>Neopterygii</taxon>
        <taxon>Teleostei</taxon>
        <taxon>Neoteleostei</taxon>
        <taxon>Acanthomorphata</taxon>
        <taxon>Anabantaria</taxon>
        <taxon>Anabantiformes</taxon>
        <taxon>Anabantoidei</taxon>
        <taxon>Anabantidae</taxon>
        <taxon>Anabas</taxon>
    </lineage>
</organism>
<dbReference type="GO" id="GO:0001817">
    <property type="term" value="P:regulation of cytokine production"/>
    <property type="evidence" value="ECO:0007669"/>
    <property type="project" value="TreeGrafter"/>
</dbReference>
<dbReference type="InterPro" id="IPR007110">
    <property type="entry name" value="Ig-like_dom"/>
</dbReference>
<evidence type="ECO:0000256" key="1">
    <source>
        <dbReference type="ARBA" id="ARBA00004370"/>
    </source>
</evidence>
<dbReference type="FunFam" id="2.60.40.10:FF:000142">
    <property type="entry name" value="V-set domain-containing T-cell activation inhibitor 1"/>
    <property type="match status" value="1"/>
</dbReference>
<dbReference type="OrthoDB" id="9049620at2759"/>
<dbReference type="GeneID" id="113168489"/>
<dbReference type="InterPro" id="IPR013783">
    <property type="entry name" value="Ig-like_fold"/>
</dbReference>
<comment type="similarity">
    <text evidence="9">Belongs to the SKINT family.</text>
</comment>
<sequence length="435" mass="49238">MFHQWNRQPINSDHGTISSLIFYHTAAFFLLIHSCQGQSQIISPTKPTVALVGDDVLLPCHLEPAVDVGALTLEWARFDLNPRFVYLRRDDAELLINQHPSYIGRTSVSTDKLKHGDISLKLSKVKISDRGKYRCYVPDVGTSMVELIVGAVSFPVLIIAEIDKADSRVVLQCESKGWYPEPELLWLDAEGKILSAGPTETVRGPDDLYTVSSRVTVEKRHSNNITCRVQQSNINQTRTTEIYILDEVFMASSCSALRIIMVLIPSVGFSLFSALFCVLRKLKENKINKKMQQDIEAEVGIGEQDLDEGKLCEKLQEKKNEKTGLLHAVSLLMELKKELEESKNTEISHVTKVQGEISLKLEDNVSKCKKCDAKLSLRELEIKKAYHQKYLKNIEEQLVTIHAKVEKITNIKKKVDNQIEQINEQVDTTKMCVLF</sequence>
<dbReference type="RefSeq" id="XP_026225307.1">
    <property type="nucleotide sequence ID" value="XM_026369522.2"/>
</dbReference>
<dbReference type="GO" id="GO:0005102">
    <property type="term" value="F:signaling receptor binding"/>
    <property type="evidence" value="ECO:0007669"/>
    <property type="project" value="TreeGrafter"/>
</dbReference>
<proteinExistence type="inferred from homology"/>
<dbReference type="PANTHER" id="PTHR24100">
    <property type="entry name" value="BUTYROPHILIN"/>
    <property type="match status" value="1"/>
</dbReference>
<dbReference type="AlphaFoldDB" id="A0A7N6A7F6"/>
<dbReference type="InterPro" id="IPR036179">
    <property type="entry name" value="Ig-like_dom_sf"/>
</dbReference>